<reference evidence="5 6" key="1">
    <citation type="submission" date="2017-12" db="EMBL/GenBank/DDBJ databases">
        <title>FDA dAtabase for Regulatory Grade micrObial Sequences (FDA-ARGOS): Supporting development and validation of Infectious Disease Dx tests.</title>
        <authorList>
            <person name="Hoffmann M."/>
            <person name="Allard M."/>
            <person name="Evans P."/>
            <person name="Brown E."/>
            <person name="Tallon L.J."/>
            <person name="Sadzewicz L."/>
            <person name="Sengamalay N."/>
            <person name="Ott S."/>
            <person name="Godinez A."/>
            <person name="Nagaraj S."/>
            <person name="Vavikolanu K."/>
            <person name="Aluvathingal J."/>
            <person name="Nadendla S."/>
            <person name="Hobson J."/>
            <person name="Sichtig H."/>
        </authorList>
    </citation>
    <scope>NUCLEOTIDE SEQUENCE [LARGE SCALE GENOMIC DNA]</scope>
    <source>
        <strain evidence="6">ATCC 17749</strain>
        <strain evidence="5">FDAARGOS_97</strain>
    </source>
</reference>
<feature type="transmembrane region" description="Helical" evidence="1">
    <location>
        <begin position="6"/>
        <end position="27"/>
    </location>
</feature>
<evidence type="ECO:0000313" key="6">
    <source>
        <dbReference type="Proteomes" id="UP000054316"/>
    </source>
</evidence>
<dbReference type="Proteomes" id="UP000532247">
    <property type="component" value="Unassembled WGS sequence"/>
</dbReference>
<dbReference type="eggNOG" id="ENOG5032Z25">
    <property type="taxonomic scope" value="Bacteria"/>
</dbReference>
<dbReference type="EMBL" id="AAXMUW010000108">
    <property type="protein sequence ID" value="EGQ9138186.1"/>
    <property type="molecule type" value="Genomic_DNA"/>
</dbReference>
<name>A0A0L7TKZ5_VIBAL</name>
<proteinExistence type="predicted"/>
<dbReference type="EMBL" id="JABCMA010000010">
    <property type="protein sequence ID" value="NMR74284.1"/>
    <property type="molecule type" value="Genomic_DNA"/>
</dbReference>
<keyword evidence="1" id="KW-0472">Membrane</keyword>
<comment type="caution">
    <text evidence="3">The sequence shown here is derived from an EMBL/GenBank/DDBJ whole genome shotgun (WGS) entry which is preliminary data.</text>
</comment>
<dbReference type="RefSeq" id="WP_005375990.1">
    <property type="nucleotide sequence ID" value="NZ_AP023188.1"/>
</dbReference>
<dbReference type="EMBL" id="VTYF01000043">
    <property type="protein sequence ID" value="NOI12209.1"/>
    <property type="molecule type" value="Genomic_DNA"/>
</dbReference>
<dbReference type="Proteomes" id="UP000714625">
    <property type="component" value="Unassembled WGS sequence"/>
</dbReference>
<evidence type="ECO:0000313" key="7">
    <source>
        <dbReference type="Proteomes" id="UP000532247"/>
    </source>
</evidence>
<protein>
    <submittedName>
        <fullName evidence="3">Nitrite reductase</fullName>
    </submittedName>
</protein>
<keyword evidence="1" id="KW-1133">Transmembrane helix</keyword>
<evidence type="ECO:0000313" key="4">
    <source>
        <dbReference type="EMBL" id="NOI12209.1"/>
    </source>
</evidence>
<reference evidence="4 7" key="2">
    <citation type="submission" date="2019-09" db="EMBL/GenBank/DDBJ databases">
        <title>Draft genome sequencing and comparative genomics of hatchery-associated Vibrios.</title>
        <authorList>
            <person name="Kehlet-Delgado H."/>
            <person name="Mueller R.S."/>
        </authorList>
    </citation>
    <scope>NUCLEOTIDE SEQUENCE [LARGE SCALE GENOMIC DNA]</scope>
    <source>
        <strain evidence="4 7">081416A</strain>
    </source>
</reference>
<gene>
    <name evidence="5" type="ORF">AL553_024025</name>
    <name evidence="4" type="ORF">F0254_25855</name>
    <name evidence="2" type="ORF">GHY86_24060</name>
    <name evidence="3" type="ORF">HKB35_11700</name>
</gene>
<evidence type="ECO:0000313" key="8">
    <source>
        <dbReference type="Proteomes" id="UP000565155"/>
    </source>
</evidence>
<reference evidence="2" key="3">
    <citation type="submission" date="2019-11" db="EMBL/GenBank/DDBJ databases">
        <authorList>
            <consortium name="PulseNet: The National Subtyping Network for Foodborne Disease Surveillance"/>
            <person name="Tarr C.L."/>
            <person name="Trees E."/>
            <person name="Katz L.S."/>
            <person name="Carleton-Romer H.A."/>
            <person name="Stroika S."/>
            <person name="Kucerova Z."/>
            <person name="Roache K.F."/>
            <person name="Sabol A.L."/>
            <person name="Besser J."/>
            <person name="Gerner-Smidt P."/>
        </authorList>
    </citation>
    <scope>NUCLEOTIDE SEQUENCE</scope>
    <source>
        <strain evidence="2">PNUSAV001129</strain>
    </source>
</reference>
<sequence length="84" mass="9578">MESIADVLVVAIVFGAIFGGGIIKLILNHRKEVRALEISERNTMSREEQDNLNKQIGDLKRRVEVLERIVTDNKYQLEKEIASL</sequence>
<keyword evidence="1" id="KW-0812">Transmembrane</keyword>
<reference evidence="3 8" key="4">
    <citation type="submission" date="2020-04" db="EMBL/GenBank/DDBJ databases">
        <title>Whole-genome sequencing of Vibrio spp. from China reveals different genetic environments of blaCTX-M-14 among diverse lineages.</title>
        <authorList>
            <person name="Zheng Z."/>
            <person name="Ye L."/>
            <person name="Chen S."/>
        </authorList>
    </citation>
    <scope>NUCLEOTIDE SEQUENCE [LARGE SCALE GENOMIC DNA]</scope>
    <source>
        <strain evidence="3 8">Vb1636</strain>
    </source>
</reference>
<evidence type="ECO:0000313" key="5">
    <source>
        <dbReference type="EMBL" id="PNP20697.1"/>
    </source>
</evidence>
<dbReference type="Proteomes" id="UP000565155">
    <property type="component" value="Unassembled WGS sequence"/>
</dbReference>
<evidence type="ECO:0000313" key="2">
    <source>
        <dbReference type="EMBL" id="EGQ9138186.1"/>
    </source>
</evidence>
<accession>A0A0L7TKZ5</accession>
<evidence type="ECO:0000313" key="3">
    <source>
        <dbReference type="EMBL" id="NMR74284.1"/>
    </source>
</evidence>
<dbReference type="GeneID" id="75164781"/>
<evidence type="ECO:0000256" key="1">
    <source>
        <dbReference type="SAM" id="Phobius"/>
    </source>
</evidence>
<dbReference type="Proteomes" id="UP000054316">
    <property type="component" value="Unassembled WGS sequence"/>
</dbReference>
<organism evidence="3 8">
    <name type="scientific">Vibrio alginolyticus</name>
    <dbReference type="NCBI Taxonomy" id="663"/>
    <lineage>
        <taxon>Bacteria</taxon>
        <taxon>Pseudomonadati</taxon>
        <taxon>Pseudomonadota</taxon>
        <taxon>Gammaproteobacteria</taxon>
        <taxon>Vibrionales</taxon>
        <taxon>Vibrionaceae</taxon>
        <taxon>Vibrio</taxon>
    </lineage>
</organism>
<dbReference type="EMBL" id="LOSN02000002">
    <property type="protein sequence ID" value="PNP20697.1"/>
    <property type="molecule type" value="Genomic_DNA"/>
</dbReference>
<keyword evidence="6" id="KW-1185">Reference proteome</keyword>
<dbReference type="AlphaFoldDB" id="A0A0L7TKZ5"/>
<dbReference type="OrthoDB" id="5772882at2"/>